<sequence>MAKSIPELTFDIEALVAFRRDLHAHPEVAFGERRTSLRVASQLRAWGIDTWTGVGGTGVVGVIHGECGPGRTIALRADMDALPMDEGGSPAWRSTLAGAFHGCGHDGHTAMLLGAAGWLSENRQFFGKIVLLFQPAEENGGGALAMLADDAEARFGWDEIYGLHNAPHLPPGIFGVRDGAMLASCDDVLFEIQGVGGHGSAPEKCRDPIMAAAQLICTLQTVVSRSVDPAAMVVLSMGSVHAGTTPNVIPASASLSGTLRTFDERLRAQAKARIEAICEGVALASECQISVRFANGSPATVNHPEQARAAARAAEQVFGASAVKRDIEPLNGSEDFSEFLLRKPGAYALLGQGGVFCHHPDYDFNDDILPLGVKYLISLALDRLTTD</sequence>
<dbReference type="InterPro" id="IPR002933">
    <property type="entry name" value="Peptidase_M20"/>
</dbReference>
<dbReference type="SUPFAM" id="SSF55031">
    <property type="entry name" value="Bacterial exopeptidase dimerisation domain"/>
    <property type="match status" value="1"/>
</dbReference>
<dbReference type="PANTHER" id="PTHR11014:SF63">
    <property type="entry name" value="METALLOPEPTIDASE, PUTATIVE (AFU_ORTHOLOGUE AFUA_6G09600)-RELATED"/>
    <property type="match status" value="1"/>
</dbReference>
<name>A0ABT2DX04_9ENTR</name>
<evidence type="ECO:0000313" key="4">
    <source>
        <dbReference type="Proteomes" id="UP001205357"/>
    </source>
</evidence>
<evidence type="ECO:0000256" key="1">
    <source>
        <dbReference type="ARBA" id="ARBA00022801"/>
    </source>
</evidence>
<dbReference type="InterPro" id="IPR011650">
    <property type="entry name" value="Peptidase_M20_dimer"/>
</dbReference>
<accession>A0ABT2DX04</accession>
<dbReference type="Gene3D" id="3.30.70.360">
    <property type="match status" value="1"/>
</dbReference>
<dbReference type="NCBIfam" id="TIGR01891">
    <property type="entry name" value="amidohydrolases"/>
    <property type="match status" value="1"/>
</dbReference>
<gene>
    <name evidence="3" type="ORF">MUU47_03200</name>
</gene>
<evidence type="ECO:0000313" key="3">
    <source>
        <dbReference type="EMBL" id="MCS2160148.1"/>
    </source>
</evidence>
<feature type="domain" description="Peptidase M20 dimerisation" evidence="2">
    <location>
        <begin position="190"/>
        <end position="281"/>
    </location>
</feature>
<dbReference type="Gene3D" id="3.40.630.10">
    <property type="entry name" value="Zn peptidases"/>
    <property type="match status" value="1"/>
</dbReference>
<proteinExistence type="predicted"/>
<dbReference type="PIRSF" id="PIRSF005962">
    <property type="entry name" value="Pept_M20D_amidohydro"/>
    <property type="match status" value="1"/>
</dbReference>
<dbReference type="PANTHER" id="PTHR11014">
    <property type="entry name" value="PEPTIDASE M20 FAMILY MEMBER"/>
    <property type="match status" value="1"/>
</dbReference>
<dbReference type="RefSeq" id="WP_258986699.1">
    <property type="nucleotide sequence ID" value="NZ_JALIGE010000067.1"/>
</dbReference>
<dbReference type="InterPro" id="IPR017439">
    <property type="entry name" value="Amidohydrolase"/>
</dbReference>
<dbReference type="Pfam" id="PF07687">
    <property type="entry name" value="M20_dimer"/>
    <property type="match status" value="1"/>
</dbReference>
<dbReference type="SUPFAM" id="SSF53187">
    <property type="entry name" value="Zn-dependent exopeptidases"/>
    <property type="match status" value="1"/>
</dbReference>
<keyword evidence="4" id="KW-1185">Reference proteome</keyword>
<protein>
    <submittedName>
        <fullName evidence="3">Amidohydrolase</fullName>
    </submittedName>
</protein>
<dbReference type="Pfam" id="PF01546">
    <property type="entry name" value="Peptidase_M20"/>
    <property type="match status" value="1"/>
</dbReference>
<dbReference type="EMBL" id="JALIGE010000067">
    <property type="protein sequence ID" value="MCS2160148.1"/>
    <property type="molecule type" value="Genomic_DNA"/>
</dbReference>
<comment type="caution">
    <text evidence="3">The sequence shown here is derived from an EMBL/GenBank/DDBJ whole genome shotgun (WGS) entry which is preliminary data.</text>
</comment>
<reference evidence="3 4" key="1">
    <citation type="submission" date="2022-04" db="EMBL/GenBank/DDBJ databases">
        <title>Proposal of a three novel species of Scandinavium, Scandinavium hiltneri, Scandinavium manionii, Scandinavium tedordense.</title>
        <authorList>
            <person name="Maddock D.W."/>
            <person name="Brady C.L."/>
            <person name="Denman S."/>
            <person name="Arnold D."/>
        </authorList>
    </citation>
    <scope>NUCLEOTIDE SEQUENCE [LARGE SCALE GENOMIC DNA]</scope>
    <source>
        <strain evidence="3 4">H11S7</strain>
    </source>
</reference>
<evidence type="ECO:0000259" key="2">
    <source>
        <dbReference type="Pfam" id="PF07687"/>
    </source>
</evidence>
<dbReference type="InterPro" id="IPR036264">
    <property type="entry name" value="Bact_exopeptidase_dim_dom"/>
</dbReference>
<dbReference type="Proteomes" id="UP001205357">
    <property type="component" value="Unassembled WGS sequence"/>
</dbReference>
<organism evidence="3 4">
    <name type="scientific">Scandinavium hiltneri</name>
    <dbReference type="NCBI Taxonomy" id="2926519"/>
    <lineage>
        <taxon>Bacteria</taxon>
        <taxon>Pseudomonadati</taxon>
        <taxon>Pseudomonadota</taxon>
        <taxon>Gammaproteobacteria</taxon>
        <taxon>Enterobacterales</taxon>
        <taxon>Enterobacteriaceae</taxon>
        <taxon>Scandinavium</taxon>
    </lineage>
</organism>
<keyword evidence="1" id="KW-0378">Hydrolase</keyword>